<keyword evidence="2" id="KW-1185">Reference proteome</keyword>
<gene>
    <name evidence="1" type="ORF">TIFTF001_054105</name>
</gene>
<organism evidence="1 2">
    <name type="scientific">Ficus carica</name>
    <name type="common">Common fig</name>
    <dbReference type="NCBI Taxonomy" id="3494"/>
    <lineage>
        <taxon>Eukaryota</taxon>
        <taxon>Viridiplantae</taxon>
        <taxon>Streptophyta</taxon>
        <taxon>Embryophyta</taxon>
        <taxon>Tracheophyta</taxon>
        <taxon>Spermatophyta</taxon>
        <taxon>Magnoliopsida</taxon>
        <taxon>eudicotyledons</taxon>
        <taxon>Gunneridae</taxon>
        <taxon>Pentapetalae</taxon>
        <taxon>rosids</taxon>
        <taxon>fabids</taxon>
        <taxon>Rosales</taxon>
        <taxon>Moraceae</taxon>
        <taxon>Ficeae</taxon>
        <taxon>Ficus</taxon>
    </lineage>
</organism>
<proteinExistence type="predicted"/>
<protein>
    <submittedName>
        <fullName evidence="1">Uncharacterized protein</fullName>
    </submittedName>
</protein>
<dbReference type="AlphaFoldDB" id="A0AA88EKQ0"/>
<evidence type="ECO:0000313" key="2">
    <source>
        <dbReference type="Proteomes" id="UP001187192"/>
    </source>
</evidence>
<accession>A0AA88EKQ0</accession>
<name>A0AA88EKQ0_FICCA</name>
<comment type="caution">
    <text evidence="1">The sequence shown here is derived from an EMBL/GenBank/DDBJ whole genome shotgun (WGS) entry which is preliminary data.</text>
</comment>
<evidence type="ECO:0000313" key="1">
    <source>
        <dbReference type="EMBL" id="GMN71489.1"/>
    </source>
</evidence>
<reference evidence="1" key="1">
    <citation type="submission" date="2023-07" db="EMBL/GenBank/DDBJ databases">
        <title>draft genome sequence of fig (Ficus carica).</title>
        <authorList>
            <person name="Takahashi T."/>
            <person name="Nishimura K."/>
        </authorList>
    </citation>
    <scope>NUCLEOTIDE SEQUENCE</scope>
</reference>
<dbReference type="EMBL" id="BTGU01013949">
    <property type="protein sequence ID" value="GMN71489.1"/>
    <property type="molecule type" value="Genomic_DNA"/>
</dbReference>
<sequence length="41" mass="4426">APAVGRVLADLALNGAAEGVELDKFRIRRFEGNPRGNAKEF</sequence>
<dbReference type="Proteomes" id="UP001187192">
    <property type="component" value="Unassembled WGS sequence"/>
</dbReference>
<feature type="non-terminal residue" evidence="1">
    <location>
        <position position="1"/>
    </location>
</feature>